<proteinExistence type="predicted"/>
<evidence type="ECO:0000313" key="1">
    <source>
        <dbReference type="EMBL" id="EAT40114.1"/>
    </source>
</evidence>
<sequence length="108" mass="12478">MFACPQKFDDSKQVFLAIFESKIIIKPTNCGSMETSVKIELNSPCCPNQQISTNYVQKWNSRTRRGKFRKNKSDNEARDSVYPTFLIADEVPDRHLNKPVCASNYKNR</sequence>
<reference evidence="1" key="3">
    <citation type="submission" date="2012-09" db="EMBL/GenBank/DDBJ databases">
        <authorList>
            <consortium name="VectorBase"/>
        </authorList>
    </citation>
    <scope>NUCLEOTIDE SEQUENCE</scope>
    <source>
        <strain evidence="1">Liverpool</strain>
    </source>
</reference>
<organism evidence="1 2">
    <name type="scientific">Aedes aegypti</name>
    <name type="common">Yellowfever mosquito</name>
    <name type="synonym">Culex aegypti</name>
    <dbReference type="NCBI Taxonomy" id="7159"/>
    <lineage>
        <taxon>Eukaryota</taxon>
        <taxon>Metazoa</taxon>
        <taxon>Ecdysozoa</taxon>
        <taxon>Arthropoda</taxon>
        <taxon>Hexapoda</taxon>
        <taxon>Insecta</taxon>
        <taxon>Pterygota</taxon>
        <taxon>Neoptera</taxon>
        <taxon>Endopterygota</taxon>
        <taxon>Diptera</taxon>
        <taxon>Nematocera</taxon>
        <taxon>Culicoidea</taxon>
        <taxon>Culicidae</taxon>
        <taxon>Culicinae</taxon>
        <taxon>Aedini</taxon>
        <taxon>Aedes</taxon>
        <taxon>Stegomyia</taxon>
    </lineage>
</organism>
<reference evidence="1" key="2">
    <citation type="journal article" date="2007" name="Science">
        <title>Genome sequence of Aedes aegypti, a major arbovirus vector.</title>
        <authorList>
            <person name="Nene V."/>
            <person name="Wortman J.R."/>
            <person name="Lawson D."/>
            <person name="Haas B."/>
            <person name="Kodira C."/>
            <person name="Tu Z.J."/>
            <person name="Loftus B."/>
            <person name="Xi Z."/>
            <person name="Megy K."/>
            <person name="Grabherr M."/>
            <person name="Ren Q."/>
            <person name="Zdobnov E.M."/>
            <person name="Lobo N.F."/>
            <person name="Campbell K.S."/>
            <person name="Brown S.E."/>
            <person name="Bonaldo M.F."/>
            <person name="Zhu J."/>
            <person name="Sinkins S.P."/>
            <person name="Hogenkamp D.G."/>
            <person name="Amedeo P."/>
            <person name="Arensburger P."/>
            <person name="Atkinson P.W."/>
            <person name="Bidwell S."/>
            <person name="Biedler J."/>
            <person name="Birney E."/>
            <person name="Bruggner R.V."/>
            <person name="Costas J."/>
            <person name="Coy M.R."/>
            <person name="Crabtree J."/>
            <person name="Crawford M."/>
            <person name="Debruyn B."/>
            <person name="Decaprio D."/>
            <person name="Eiglmeier K."/>
            <person name="Eisenstadt E."/>
            <person name="El-Dorry H."/>
            <person name="Gelbart W.M."/>
            <person name="Gomes S.L."/>
            <person name="Hammond M."/>
            <person name="Hannick L.I."/>
            <person name="Hogan J.R."/>
            <person name="Holmes M.H."/>
            <person name="Jaffe D."/>
            <person name="Johnston J.S."/>
            <person name="Kennedy R.C."/>
            <person name="Koo H."/>
            <person name="Kravitz S."/>
            <person name="Kriventseva E.V."/>
            <person name="Kulp D."/>
            <person name="Labutti K."/>
            <person name="Lee E."/>
            <person name="Li S."/>
            <person name="Lovin D.D."/>
            <person name="Mao C."/>
            <person name="Mauceli E."/>
            <person name="Menck C.F."/>
            <person name="Miller J.R."/>
            <person name="Montgomery P."/>
            <person name="Mori A."/>
            <person name="Nascimento A.L."/>
            <person name="Naveira H.F."/>
            <person name="Nusbaum C."/>
            <person name="O'leary S."/>
            <person name="Orvis J."/>
            <person name="Pertea M."/>
            <person name="Quesneville H."/>
            <person name="Reidenbach K.R."/>
            <person name="Rogers Y.H."/>
            <person name="Roth C.W."/>
            <person name="Schneider J.R."/>
            <person name="Schatz M."/>
            <person name="Shumway M."/>
            <person name="Stanke M."/>
            <person name="Stinson E.O."/>
            <person name="Tubio J.M."/>
            <person name="Vanzee J.P."/>
            <person name="Verjovski-Almeida S."/>
            <person name="Werner D."/>
            <person name="White O."/>
            <person name="Wyder S."/>
            <person name="Zeng Q."/>
            <person name="Zhao Q."/>
            <person name="Zhao Y."/>
            <person name="Hill C.A."/>
            <person name="Raikhel A.S."/>
            <person name="Soares M.B."/>
            <person name="Knudson D.L."/>
            <person name="Lee N.H."/>
            <person name="Galagan J."/>
            <person name="Salzberg S.L."/>
            <person name="Paulsen I.T."/>
            <person name="Dimopoulos G."/>
            <person name="Collins F.H."/>
            <person name="Birren B."/>
            <person name="Fraser-Liggett C.M."/>
            <person name="Severson D.W."/>
        </authorList>
    </citation>
    <scope>NUCLEOTIDE SEQUENCE [LARGE SCALE GENOMIC DNA]</scope>
    <source>
        <strain evidence="1">Liverpool</strain>
    </source>
</reference>
<dbReference type="Proteomes" id="UP000682892">
    <property type="component" value="Chromosome 1"/>
</dbReference>
<dbReference type="EMBL" id="CH477487">
    <property type="protein sequence ID" value="EAT40114.1"/>
    <property type="molecule type" value="Genomic_DNA"/>
</dbReference>
<dbReference type="PaxDb" id="7159-AAEL008119-PA"/>
<protein>
    <submittedName>
        <fullName evidence="1">AAEL008119-PA</fullName>
    </submittedName>
</protein>
<dbReference type="HOGENOM" id="CLU_2199132_0_0_1"/>
<name>Q16ZP4_AEDAE</name>
<dbReference type="AlphaFoldDB" id="Q16ZP4"/>
<accession>Q16ZP4</accession>
<reference evidence="1" key="1">
    <citation type="submission" date="2005-10" db="EMBL/GenBank/DDBJ databases">
        <authorList>
            <person name="Loftus B.J."/>
            <person name="Nene V.M."/>
            <person name="Hannick L.I."/>
            <person name="Bidwell S."/>
            <person name="Haas B."/>
            <person name="Amedeo P."/>
            <person name="Orvis J."/>
            <person name="Wortman J.R."/>
            <person name="White O.R."/>
            <person name="Salzberg S."/>
            <person name="Shumway M."/>
            <person name="Koo H."/>
            <person name="Zhao Y."/>
            <person name="Holmes M."/>
            <person name="Miller J."/>
            <person name="Schatz M."/>
            <person name="Pop M."/>
            <person name="Pai G."/>
            <person name="Utterback T."/>
            <person name="Rogers Y.-H."/>
            <person name="Kravitz S."/>
            <person name="Fraser C.M."/>
        </authorList>
    </citation>
    <scope>NUCLEOTIDE SEQUENCE</scope>
    <source>
        <strain evidence="1">Liverpool</strain>
    </source>
</reference>
<evidence type="ECO:0000313" key="2">
    <source>
        <dbReference type="Proteomes" id="UP000682892"/>
    </source>
</evidence>
<gene>
    <name evidence="1" type="ORF">AaeL_AAEL008119</name>
</gene>